<accession>A0A9N9HK03</accession>
<reference evidence="3" key="1">
    <citation type="submission" date="2021-06" db="EMBL/GenBank/DDBJ databases">
        <authorList>
            <person name="Kallberg Y."/>
            <person name="Tangrot J."/>
            <person name="Rosling A."/>
        </authorList>
    </citation>
    <scope>NUCLEOTIDE SEQUENCE</scope>
    <source>
        <strain evidence="3">MA453B</strain>
    </source>
</reference>
<sequence length="262" mass="29474">MSLARLLGFATEEFACTVGETLGGLLNTTFGKVEAALENDQIRVLSNILLIFGSCFFFSRIAIKKSKLEQEFSSTAAKVRSSLVILSCITLGLLASSLAINDSSNINVNSQNRSFNSSNASNTLKNVDNVVDSVISRMPTLLVFSGEKNSEVLEYKFVFFRPDISRFALYASYCLALYLTFLFKRLLENLTCTSKILNNLIISLTLIIPESLVEDYKVKKKKKEQVEILDNIFTRIVTKIIQFIKLDNRIVNETDKKEEEIF</sequence>
<keyword evidence="2" id="KW-1133">Transmembrane helix</keyword>
<proteinExistence type="predicted"/>
<dbReference type="GO" id="GO:0000329">
    <property type="term" value="C:fungal-type vacuole membrane"/>
    <property type="evidence" value="ECO:0007669"/>
    <property type="project" value="TreeGrafter"/>
</dbReference>
<evidence type="ECO:0000256" key="2">
    <source>
        <dbReference type="SAM" id="Phobius"/>
    </source>
</evidence>
<dbReference type="OrthoDB" id="1699231at2759"/>
<dbReference type="PANTHER" id="PTHR31503">
    <property type="entry name" value="VACUOLAR CALCIUM ION TRANSPORTER"/>
    <property type="match status" value="1"/>
</dbReference>
<dbReference type="AlphaFoldDB" id="A0A9N9HK03"/>
<evidence type="ECO:0000256" key="1">
    <source>
        <dbReference type="ARBA" id="ARBA00023065"/>
    </source>
</evidence>
<organism evidence="3 4">
    <name type="scientific">Dentiscutata erythropus</name>
    <dbReference type="NCBI Taxonomy" id="1348616"/>
    <lineage>
        <taxon>Eukaryota</taxon>
        <taxon>Fungi</taxon>
        <taxon>Fungi incertae sedis</taxon>
        <taxon>Mucoromycota</taxon>
        <taxon>Glomeromycotina</taxon>
        <taxon>Glomeromycetes</taxon>
        <taxon>Diversisporales</taxon>
        <taxon>Gigasporaceae</taxon>
        <taxon>Dentiscutata</taxon>
    </lineage>
</organism>
<dbReference type="PANTHER" id="PTHR31503:SF22">
    <property type="entry name" value="VACUOLAR CALCIUM ION TRANSPORTER"/>
    <property type="match status" value="1"/>
</dbReference>
<evidence type="ECO:0000313" key="3">
    <source>
        <dbReference type="EMBL" id="CAG8688917.1"/>
    </source>
</evidence>
<feature type="transmembrane region" description="Helical" evidence="2">
    <location>
        <begin position="44"/>
        <end position="63"/>
    </location>
</feature>
<dbReference type="GO" id="GO:0006874">
    <property type="term" value="P:intracellular calcium ion homeostasis"/>
    <property type="evidence" value="ECO:0007669"/>
    <property type="project" value="TreeGrafter"/>
</dbReference>
<protein>
    <submittedName>
        <fullName evidence="3">6643_t:CDS:1</fullName>
    </submittedName>
</protein>
<dbReference type="GO" id="GO:0015369">
    <property type="term" value="F:calcium:proton antiporter activity"/>
    <property type="evidence" value="ECO:0007669"/>
    <property type="project" value="TreeGrafter"/>
</dbReference>
<keyword evidence="4" id="KW-1185">Reference proteome</keyword>
<dbReference type="Proteomes" id="UP000789405">
    <property type="component" value="Unassembled WGS sequence"/>
</dbReference>
<keyword evidence="2" id="KW-0472">Membrane</keyword>
<feature type="transmembrane region" description="Helical" evidence="2">
    <location>
        <begin position="83"/>
        <end position="100"/>
    </location>
</feature>
<dbReference type="EMBL" id="CAJVPY010007927">
    <property type="protein sequence ID" value="CAG8688917.1"/>
    <property type="molecule type" value="Genomic_DNA"/>
</dbReference>
<gene>
    <name evidence="3" type="ORF">DERYTH_LOCUS12244</name>
</gene>
<comment type="caution">
    <text evidence="3">The sequence shown here is derived from an EMBL/GenBank/DDBJ whole genome shotgun (WGS) entry which is preliminary data.</text>
</comment>
<keyword evidence="1" id="KW-0813">Transport</keyword>
<keyword evidence="2" id="KW-0812">Transmembrane</keyword>
<keyword evidence="1" id="KW-0406">Ion transport</keyword>
<evidence type="ECO:0000313" key="4">
    <source>
        <dbReference type="Proteomes" id="UP000789405"/>
    </source>
</evidence>
<feature type="transmembrane region" description="Helical" evidence="2">
    <location>
        <begin position="167"/>
        <end position="187"/>
    </location>
</feature>
<dbReference type="InterPro" id="IPR004713">
    <property type="entry name" value="CaH_exchang"/>
</dbReference>
<name>A0A9N9HK03_9GLOM</name>